<dbReference type="Proteomes" id="UP000092403">
    <property type="component" value="Unassembled WGS sequence"/>
</dbReference>
<evidence type="ECO:0000313" key="4">
    <source>
        <dbReference type="Proteomes" id="UP000091929"/>
    </source>
</evidence>
<gene>
    <name evidence="1" type="ORF">APG10_01492</name>
    <name evidence="2" type="ORF">APG11_01319</name>
    <name evidence="3" type="ORF">APG12_01651</name>
</gene>
<evidence type="ECO:0000313" key="3">
    <source>
        <dbReference type="EMBL" id="KYC49155.1"/>
    </source>
</evidence>
<evidence type="ECO:0000313" key="5">
    <source>
        <dbReference type="Proteomes" id="UP000092401"/>
    </source>
</evidence>
<evidence type="ECO:0000313" key="1">
    <source>
        <dbReference type="EMBL" id="KYC44706.1"/>
    </source>
</evidence>
<sequence>MDVELIWDLDSFIKRLETLREKGVVFGIYKNNLYVEELSALKELEKERKEPLLMPDENEDNYYEKVKICKMILLDIKNRGSFYEKLIKAIPEISHIKYEDIKRIGFDEDNNLFYIKTKDEEEYIIEEEDLLIVYDKFYRSPDLFDFETIYYGDKIFSCHKYSDVECSKVFEVKEES</sequence>
<comment type="caution">
    <text evidence="3">The sequence shown here is derived from an EMBL/GenBank/DDBJ whole genome shotgun (WGS) entry which is preliminary data.</text>
</comment>
<accession>A0A150IQ94</accession>
<proteinExistence type="predicted"/>
<accession>A0A150II91</accession>
<dbReference type="EMBL" id="LNGF01000029">
    <property type="protein sequence ID" value="KYC47221.1"/>
    <property type="molecule type" value="Genomic_DNA"/>
</dbReference>
<dbReference type="Proteomes" id="UP000092401">
    <property type="component" value="Unassembled WGS sequence"/>
</dbReference>
<accession>A0A150IWA8</accession>
<reference evidence="4 5" key="1">
    <citation type="journal article" date="2016" name="ISME J.">
        <title>Chasing the elusive Euryarchaeota class WSA2: genomes reveal a uniquely fastidious methyl-reducing methanogen.</title>
        <authorList>
            <person name="Nobu M.K."/>
            <person name="Narihiro T."/>
            <person name="Kuroda K."/>
            <person name="Mei R."/>
            <person name="Liu W.T."/>
        </authorList>
    </citation>
    <scope>NUCLEOTIDE SEQUENCE [LARGE SCALE GENOMIC DNA]</scope>
    <source>
        <strain evidence="1">B03fssc0709_Meth_Bin005</strain>
        <strain evidence="2">B15fssc0709_Meth_Bin003</strain>
        <strain evidence="3">BMIXfssc0709_Meth_Bin006</strain>
    </source>
</reference>
<evidence type="ECO:0000313" key="2">
    <source>
        <dbReference type="EMBL" id="KYC47221.1"/>
    </source>
</evidence>
<evidence type="ECO:0000313" key="6">
    <source>
        <dbReference type="Proteomes" id="UP000092403"/>
    </source>
</evidence>
<protein>
    <submittedName>
        <fullName evidence="3">Uncharacterized protein</fullName>
    </submittedName>
</protein>
<name>A0A150IWA8_9EURY</name>
<dbReference type="EMBL" id="LNJC01000045">
    <property type="protein sequence ID" value="KYC49155.1"/>
    <property type="molecule type" value="Genomic_DNA"/>
</dbReference>
<dbReference type="AlphaFoldDB" id="A0A150IWA8"/>
<dbReference type="Proteomes" id="UP000091929">
    <property type="component" value="Unassembled WGS sequence"/>
</dbReference>
<dbReference type="EMBL" id="LNGE01000046">
    <property type="protein sequence ID" value="KYC44706.1"/>
    <property type="molecule type" value="Genomic_DNA"/>
</dbReference>
<organism evidence="3 6">
    <name type="scientific">Candidatus Methanofastidiosum methylothiophilum</name>
    <dbReference type="NCBI Taxonomy" id="1705564"/>
    <lineage>
        <taxon>Archaea</taxon>
        <taxon>Methanobacteriati</taxon>
        <taxon>Methanobacteriota</taxon>
        <taxon>Stenosarchaea group</taxon>
        <taxon>Candidatus Methanofastidiosia</taxon>
        <taxon>Candidatus Methanofastidiosales</taxon>
        <taxon>Candidatus Methanofastidiosaceae</taxon>
        <taxon>Candidatus Methanofastidiosum</taxon>
    </lineage>
</organism>